<dbReference type="RefSeq" id="WP_122976305.1">
    <property type="nucleotide sequence ID" value="NZ_BOMX01000061.1"/>
</dbReference>
<gene>
    <name evidence="2" type="ORF">FHX34_104101</name>
</gene>
<dbReference type="AlphaFoldDB" id="A0A561VQC3"/>
<dbReference type="EMBL" id="VIWY01000004">
    <property type="protein sequence ID" value="TWG13813.1"/>
    <property type="molecule type" value="Genomic_DNA"/>
</dbReference>
<dbReference type="Proteomes" id="UP000320239">
    <property type="component" value="Unassembled WGS sequence"/>
</dbReference>
<evidence type="ECO:0000313" key="2">
    <source>
        <dbReference type="EMBL" id="TWG13813.1"/>
    </source>
</evidence>
<evidence type="ECO:0000256" key="1">
    <source>
        <dbReference type="SAM" id="MobiDB-lite"/>
    </source>
</evidence>
<keyword evidence="3" id="KW-1185">Reference proteome</keyword>
<sequence>MKPHRTDAVSLTFGLLFLLIVVWWGLSAVVTLHLPALGWTVAGGLILFGVVGLLGAITSGRREQPAPVAAETPAAAAPGDLPPEVHASIVQELLDDPATRFAGEQPGAGRQHQPGEQEPGK</sequence>
<feature type="region of interest" description="Disordered" evidence="1">
    <location>
        <begin position="62"/>
        <end position="81"/>
    </location>
</feature>
<name>A0A561VQC3_ACTTI</name>
<dbReference type="OrthoDB" id="3296713at2"/>
<protein>
    <submittedName>
        <fullName evidence="2">Uncharacterized protein</fullName>
    </submittedName>
</protein>
<feature type="compositionally biased region" description="Low complexity" evidence="1">
    <location>
        <begin position="65"/>
        <end position="78"/>
    </location>
</feature>
<accession>A0A561VQC3</accession>
<organism evidence="2 3">
    <name type="scientific">Actinoplanes teichomyceticus</name>
    <dbReference type="NCBI Taxonomy" id="1867"/>
    <lineage>
        <taxon>Bacteria</taxon>
        <taxon>Bacillati</taxon>
        <taxon>Actinomycetota</taxon>
        <taxon>Actinomycetes</taxon>
        <taxon>Micromonosporales</taxon>
        <taxon>Micromonosporaceae</taxon>
        <taxon>Actinoplanes</taxon>
    </lineage>
</organism>
<evidence type="ECO:0000313" key="3">
    <source>
        <dbReference type="Proteomes" id="UP000320239"/>
    </source>
</evidence>
<feature type="region of interest" description="Disordered" evidence="1">
    <location>
        <begin position="100"/>
        <end position="121"/>
    </location>
</feature>
<proteinExistence type="predicted"/>
<reference evidence="2 3" key="1">
    <citation type="submission" date="2019-06" db="EMBL/GenBank/DDBJ databases">
        <title>Sequencing the genomes of 1000 actinobacteria strains.</title>
        <authorList>
            <person name="Klenk H.-P."/>
        </authorList>
    </citation>
    <scope>NUCLEOTIDE SEQUENCE [LARGE SCALE GENOMIC DNA]</scope>
    <source>
        <strain evidence="2 3">DSM 43866</strain>
    </source>
</reference>
<comment type="caution">
    <text evidence="2">The sequence shown here is derived from an EMBL/GenBank/DDBJ whole genome shotgun (WGS) entry which is preliminary data.</text>
</comment>